<evidence type="ECO:0000313" key="1">
    <source>
        <dbReference type="EMBL" id="GBN48967.1"/>
    </source>
</evidence>
<keyword evidence="2" id="KW-1185">Reference proteome</keyword>
<gene>
    <name evidence="1" type="ORF">AVEN_107651_1</name>
</gene>
<reference evidence="1 2" key="1">
    <citation type="journal article" date="2019" name="Sci. Rep.">
        <title>Orb-weaving spider Araneus ventricosus genome elucidates the spidroin gene catalogue.</title>
        <authorList>
            <person name="Kono N."/>
            <person name="Nakamura H."/>
            <person name="Ohtoshi R."/>
            <person name="Moran D.A.P."/>
            <person name="Shinohara A."/>
            <person name="Yoshida Y."/>
            <person name="Fujiwara M."/>
            <person name="Mori M."/>
            <person name="Tomita M."/>
            <person name="Arakawa K."/>
        </authorList>
    </citation>
    <scope>NUCLEOTIDE SEQUENCE [LARGE SCALE GENOMIC DNA]</scope>
</reference>
<dbReference type="Proteomes" id="UP000499080">
    <property type="component" value="Unassembled WGS sequence"/>
</dbReference>
<organism evidence="1 2">
    <name type="scientific">Araneus ventricosus</name>
    <name type="common">Orbweaver spider</name>
    <name type="synonym">Epeira ventricosa</name>
    <dbReference type="NCBI Taxonomy" id="182803"/>
    <lineage>
        <taxon>Eukaryota</taxon>
        <taxon>Metazoa</taxon>
        <taxon>Ecdysozoa</taxon>
        <taxon>Arthropoda</taxon>
        <taxon>Chelicerata</taxon>
        <taxon>Arachnida</taxon>
        <taxon>Araneae</taxon>
        <taxon>Araneomorphae</taxon>
        <taxon>Entelegynae</taxon>
        <taxon>Araneoidea</taxon>
        <taxon>Araneidae</taxon>
        <taxon>Araneus</taxon>
    </lineage>
</organism>
<comment type="caution">
    <text evidence="1">The sequence shown here is derived from an EMBL/GenBank/DDBJ whole genome shotgun (WGS) entry which is preliminary data.</text>
</comment>
<protein>
    <submittedName>
        <fullName evidence="1">Uncharacterized protein</fullName>
    </submittedName>
</protein>
<dbReference type="AlphaFoldDB" id="A0A4Y2PFI7"/>
<name>A0A4Y2PFI7_ARAVE</name>
<evidence type="ECO:0000313" key="2">
    <source>
        <dbReference type="Proteomes" id="UP000499080"/>
    </source>
</evidence>
<sequence length="270" mass="30614">MLTGEHLWVQHSFEDKPICLSLAEMELEGKFGQIKTKAAVVCSQVDRGRYLLGNRTTALLGKDIKCLIFPKVNALQTGVRSEWLSRKRKQASCEISFPKEPKLKNEESHFLHSEVISEEKGNEALDTILQANCQESGNKVLSIKTEPDVDQEFLEDADFGSVPEQENERSFREVGNRIIEKAELISDDKIPVSANRLNDSAQKKPNIDSSETEISYKSHFSSVNRGNDESQIEMRIEKDDMAELMQLQKENLYQVNTVPHSLVNDVEALY</sequence>
<proteinExistence type="predicted"/>
<accession>A0A4Y2PFI7</accession>
<dbReference type="EMBL" id="BGPR01010976">
    <property type="protein sequence ID" value="GBN48967.1"/>
    <property type="molecule type" value="Genomic_DNA"/>
</dbReference>
<dbReference type="OrthoDB" id="6427445at2759"/>